<keyword evidence="2" id="KW-1185">Reference proteome</keyword>
<protein>
    <submittedName>
        <fullName evidence="1">Uncharacterized protein</fullName>
    </submittedName>
</protein>
<name>A0ABN3A536_9ACTN</name>
<sequence length="57" mass="5881">MGSERLDRFVLIKMCGPGADETQMRPVAEGAAGLGALRSRVGADPQLGNGLAPMPLT</sequence>
<gene>
    <name evidence="1" type="ORF">GCM10009760_52680</name>
</gene>
<reference evidence="1 2" key="1">
    <citation type="journal article" date="2019" name="Int. J. Syst. Evol. Microbiol.">
        <title>The Global Catalogue of Microorganisms (GCM) 10K type strain sequencing project: providing services to taxonomists for standard genome sequencing and annotation.</title>
        <authorList>
            <consortium name="The Broad Institute Genomics Platform"/>
            <consortium name="The Broad Institute Genome Sequencing Center for Infectious Disease"/>
            <person name="Wu L."/>
            <person name="Ma J."/>
        </authorList>
    </citation>
    <scope>NUCLEOTIDE SEQUENCE [LARGE SCALE GENOMIC DNA]</scope>
    <source>
        <strain evidence="1 2">JCM 14560</strain>
    </source>
</reference>
<comment type="caution">
    <text evidence="1">The sequence shown here is derived from an EMBL/GenBank/DDBJ whole genome shotgun (WGS) entry which is preliminary data.</text>
</comment>
<evidence type="ECO:0000313" key="2">
    <source>
        <dbReference type="Proteomes" id="UP001422759"/>
    </source>
</evidence>
<organism evidence="1 2">
    <name type="scientific">Kitasatospora kazusensis</name>
    <dbReference type="NCBI Taxonomy" id="407974"/>
    <lineage>
        <taxon>Bacteria</taxon>
        <taxon>Bacillati</taxon>
        <taxon>Actinomycetota</taxon>
        <taxon>Actinomycetes</taxon>
        <taxon>Kitasatosporales</taxon>
        <taxon>Streptomycetaceae</taxon>
        <taxon>Kitasatospora</taxon>
    </lineage>
</organism>
<proteinExistence type="predicted"/>
<dbReference type="Proteomes" id="UP001422759">
    <property type="component" value="Unassembled WGS sequence"/>
</dbReference>
<evidence type="ECO:0000313" key="1">
    <source>
        <dbReference type="EMBL" id="GAA2154095.1"/>
    </source>
</evidence>
<dbReference type="EMBL" id="BAAANT010000040">
    <property type="protein sequence ID" value="GAA2154095.1"/>
    <property type="molecule type" value="Genomic_DNA"/>
</dbReference>
<accession>A0ABN3A536</accession>